<dbReference type="GO" id="GO:0006865">
    <property type="term" value="P:amino acid transport"/>
    <property type="evidence" value="ECO:0007669"/>
    <property type="project" value="UniProtKB-KW"/>
</dbReference>
<protein>
    <recommendedName>
        <fullName evidence="3">Cell division ATP-binding protein FtsE</fullName>
    </recommendedName>
</protein>
<dbReference type="FunFam" id="3.40.50.300:FF:000056">
    <property type="entry name" value="Cell division ATP-binding protein FtsE"/>
    <property type="match status" value="1"/>
</dbReference>
<dbReference type="Gene3D" id="3.40.50.300">
    <property type="entry name" value="P-loop containing nucleotide triphosphate hydrolases"/>
    <property type="match status" value="1"/>
</dbReference>
<sequence>MIRLEGLEKVYGGKGGASHHALKGIDLSIGKGEIFGIIGRSGAGKSTLIRTINRLEEVTRGRVVVDGVDIGTLTVAELTAFRRQVGMVFQHFNLLSSRTVFGNVALPLELAGVSKAEIAARVQPMLELVGLDDKRDRYPSELSGGQKQRVGIARALVAEPKVLLCDEVTSALDPETTQQILDLLRDLSRRLGLTMVVITHEMSVVRDLCDRVAVIDDGLIVEQGNVFDVFVSPRHETTQALIAGEIEASLPKSLKRIINNGPPRDGENPVVKIVFTGPNAYDPIISQLSRVSGIDFNILAGQVDYIQNRPFGILFVEAKGGLAEAEKAIAFVQSRNLKAEIIGHVDPDAVPLG</sequence>
<dbReference type="PANTHER" id="PTHR43166:SF30">
    <property type="entry name" value="METHIONINE IMPORT ATP-BINDING PROTEIN METN"/>
    <property type="match status" value="1"/>
</dbReference>
<dbReference type="SMART" id="SM00382">
    <property type="entry name" value="AAA"/>
    <property type="match status" value="1"/>
</dbReference>
<dbReference type="CDD" id="cd03258">
    <property type="entry name" value="ABC_MetN_methionine_transporter"/>
    <property type="match status" value="1"/>
</dbReference>
<reference evidence="12" key="1">
    <citation type="submission" date="2016-04" db="EMBL/GenBank/DDBJ databases">
        <authorList>
            <person name="Evans L.H."/>
            <person name="Alamgir A."/>
            <person name="Owens N."/>
            <person name="Weber N.D."/>
            <person name="Virtaneva K."/>
            <person name="Barbian K."/>
            <person name="Babar A."/>
            <person name="Rosenke K."/>
        </authorList>
    </citation>
    <scope>NUCLEOTIDE SEQUENCE</scope>
    <source>
        <strain evidence="12">86</strain>
    </source>
</reference>
<keyword evidence="6" id="KW-0547">Nucleotide-binding</keyword>
<dbReference type="Pfam" id="PF00005">
    <property type="entry name" value="ABC_tran"/>
    <property type="match status" value="1"/>
</dbReference>
<dbReference type="InterPro" id="IPR003593">
    <property type="entry name" value="AAA+_ATPase"/>
</dbReference>
<evidence type="ECO:0000256" key="2">
    <source>
        <dbReference type="ARBA" id="ARBA00005417"/>
    </source>
</evidence>
<dbReference type="EMBL" id="FLUO01000003">
    <property type="protein sequence ID" value="SBW12775.1"/>
    <property type="molecule type" value="Genomic_DNA"/>
</dbReference>
<dbReference type="GO" id="GO:0005886">
    <property type="term" value="C:plasma membrane"/>
    <property type="evidence" value="ECO:0007669"/>
    <property type="project" value="UniProtKB-ARBA"/>
</dbReference>
<dbReference type="InterPro" id="IPR041701">
    <property type="entry name" value="MetN_ABC"/>
</dbReference>
<dbReference type="InterPro" id="IPR003439">
    <property type="entry name" value="ABC_transporter-like_ATP-bd"/>
</dbReference>
<dbReference type="InterPro" id="IPR045865">
    <property type="entry name" value="ACT-like_dom_sf"/>
</dbReference>
<dbReference type="PANTHER" id="PTHR43166">
    <property type="entry name" value="AMINO ACID IMPORT ATP-BINDING PROTEIN"/>
    <property type="match status" value="1"/>
</dbReference>
<dbReference type="SUPFAM" id="SSF52540">
    <property type="entry name" value="P-loop containing nucleoside triphosphate hydrolases"/>
    <property type="match status" value="1"/>
</dbReference>
<dbReference type="InterPro" id="IPR050086">
    <property type="entry name" value="MetN_ABC_transporter-like"/>
</dbReference>
<keyword evidence="8" id="KW-1278">Translocase</keyword>
<keyword evidence="4" id="KW-0813">Transport</keyword>
<comment type="function">
    <text evidence="1">Part of the ABC transporter FtsEX involved in cellular division. Important for assembly or stability of the septal ring.</text>
</comment>
<dbReference type="GO" id="GO:0005524">
    <property type="term" value="F:ATP binding"/>
    <property type="evidence" value="ECO:0007669"/>
    <property type="project" value="UniProtKB-KW"/>
</dbReference>
<dbReference type="InterPro" id="IPR017871">
    <property type="entry name" value="ABC_transporter-like_CS"/>
</dbReference>
<comment type="similarity">
    <text evidence="2">Belongs to the ABC transporter superfamily.</text>
</comment>
<dbReference type="GO" id="GO:0016887">
    <property type="term" value="F:ATP hydrolysis activity"/>
    <property type="evidence" value="ECO:0007669"/>
    <property type="project" value="InterPro"/>
</dbReference>
<accession>A0A212KMG3</accession>
<dbReference type="AlphaFoldDB" id="A0A212KMG3"/>
<name>A0A212KMG3_9PROT</name>
<evidence type="ECO:0000256" key="5">
    <source>
        <dbReference type="ARBA" id="ARBA00022475"/>
    </source>
</evidence>
<dbReference type="Gene3D" id="3.30.70.260">
    <property type="match status" value="1"/>
</dbReference>
<dbReference type="Pfam" id="PF09383">
    <property type="entry name" value="NIL"/>
    <property type="match status" value="1"/>
</dbReference>
<dbReference type="PROSITE" id="PS00211">
    <property type="entry name" value="ABC_TRANSPORTER_1"/>
    <property type="match status" value="1"/>
</dbReference>
<dbReference type="SMART" id="SM00930">
    <property type="entry name" value="NIL"/>
    <property type="match status" value="1"/>
</dbReference>
<evidence type="ECO:0000256" key="10">
    <source>
        <dbReference type="ARBA" id="ARBA00023136"/>
    </source>
</evidence>
<evidence type="ECO:0000256" key="1">
    <source>
        <dbReference type="ARBA" id="ARBA00002579"/>
    </source>
</evidence>
<evidence type="ECO:0000256" key="4">
    <source>
        <dbReference type="ARBA" id="ARBA00022448"/>
    </source>
</evidence>
<proteinExistence type="inferred from homology"/>
<organism evidence="12">
    <name type="scientific">uncultured Alphaproteobacteria bacterium</name>
    <dbReference type="NCBI Taxonomy" id="91750"/>
    <lineage>
        <taxon>Bacteria</taxon>
        <taxon>Pseudomonadati</taxon>
        <taxon>Pseudomonadota</taxon>
        <taxon>Alphaproteobacteria</taxon>
        <taxon>environmental samples</taxon>
    </lineage>
</organism>
<evidence type="ECO:0000256" key="3">
    <source>
        <dbReference type="ARBA" id="ARBA00020019"/>
    </source>
</evidence>
<gene>
    <name evidence="12" type="primary">metN</name>
    <name evidence="12" type="ORF">KL86APRO_30266</name>
</gene>
<dbReference type="PROSITE" id="PS50893">
    <property type="entry name" value="ABC_TRANSPORTER_2"/>
    <property type="match status" value="1"/>
</dbReference>
<dbReference type="InterPro" id="IPR027417">
    <property type="entry name" value="P-loop_NTPase"/>
</dbReference>
<dbReference type="InterPro" id="IPR018449">
    <property type="entry name" value="NIL_domain"/>
</dbReference>
<keyword evidence="5" id="KW-1003">Cell membrane</keyword>
<keyword evidence="9" id="KW-0029">Amino-acid transport</keyword>
<dbReference type="SUPFAM" id="SSF55021">
    <property type="entry name" value="ACT-like"/>
    <property type="match status" value="1"/>
</dbReference>
<evidence type="ECO:0000313" key="12">
    <source>
        <dbReference type="EMBL" id="SBW12775.1"/>
    </source>
</evidence>
<feature type="domain" description="ABC transporter" evidence="11">
    <location>
        <begin position="2"/>
        <end position="242"/>
    </location>
</feature>
<evidence type="ECO:0000256" key="6">
    <source>
        <dbReference type="ARBA" id="ARBA00022741"/>
    </source>
</evidence>
<evidence type="ECO:0000256" key="7">
    <source>
        <dbReference type="ARBA" id="ARBA00022840"/>
    </source>
</evidence>
<keyword evidence="7 12" id="KW-0067">ATP-binding</keyword>
<keyword evidence="10" id="KW-0472">Membrane</keyword>
<evidence type="ECO:0000256" key="8">
    <source>
        <dbReference type="ARBA" id="ARBA00022967"/>
    </source>
</evidence>
<evidence type="ECO:0000259" key="11">
    <source>
        <dbReference type="PROSITE" id="PS50893"/>
    </source>
</evidence>
<evidence type="ECO:0000256" key="9">
    <source>
        <dbReference type="ARBA" id="ARBA00022970"/>
    </source>
</evidence>